<reference evidence="2 3" key="1">
    <citation type="journal article" date="2018" name="Genomics">
        <title>Molecular footprints of inshore aquatic adaptation in Indo-Pacific humpback dolphin (Sousa chinensis).</title>
        <authorList>
            <person name="Ming Y."/>
            <person name="Jian J."/>
            <person name="Yu F."/>
            <person name="Yu X."/>
            <person name="Wang J."/>
            <person name="Liu W."/>
        </authorList>
    </citation>
    <scope>NUCLEOTIDE SEQUENCE [LARGE SCALE GENOMIC DNA]</scope>
    <source>
        <strain evidence="2">MY-2018</strain>
        <tissue evidence="2">Skin</tissue>
    </source>
</reference>
<dbReference type="Gene3D" id="1.10.287.3510">
    <property type="match status" value="1"/>
</dbReference>
<dbReference type="AlphaFoldDB" id="A0A484GJA9"/>
<comment type="caution">
    <text evidence="2">The sequence shown here is derived from an EMBL/GenBank/DDBJ whole genome shotgun (WGS) entry which is preliminary data.</text>
</comment>
<protein>
    <submittedName>
        <fullName evidence="2">Uncharacterized protein</fullName>
    </submittedName>
</protein>
<gene>
    <name evidence="2" type="ORF">DBR06_SOUSAS50410001</name>
</gene>
<keyword evidence="1" id="KW-0812">Transmembrane</keyword>
<feature type="transmembrane region" description="Helical" evidence="1">
    <location>
        <begin position="6"/>
        <end position="24"/>
    </location>
</feature>
<keyword evidence="1" id="KW-1133">Transmembrane helix</keyword>
<feature type="non-terminal residue" evidence="2">
    <location>
        <position position="1"/>
    </location>
</feature>
<feature type="non-terminal residue" evidence="2">
    <location>
        <position position="57"/>
    </location>
</feature>
<feature type="transmembrane region" description="Helical" evidence="1">
    <location>
        <begin position="31"/>
        <end position="52"/>
    </location>
</feature>
<dbReference type="Proteomes" id="UP000295264">
    <property type="component" value="Unassembled WGS sequence"/>
</dbReference>
<evidence type="ECO:0000313" key="2">
    <source>
        <dbReference type="EMBL" id="TEA35877.1"/>
    </source>
</evidence>
<evidence type="ECO:0000256" key="1">
    <source>
        <dbReference type="SAM" id="Phobius"/>
    </source>
</evidence>
<keyword evidence="3" id="KW-1185">Reference proteome</keyword>
<evidence type="ECO:0000313" key="3">
    <source>
        <dbReference type="Proteomes" id="UP000295264"/>
    </source>
</evidence>
<organism evidence="2 3">
    <name type="scientific">Sousa chinensis</name>
    <name type="common">Indo-pacific humpbacked dolphin</name>
    <name type="synonym">Steno chinensis</name>
    <dbReference type="NCBI Taxonomy" id="103600"/>
    <lineage>
        <taxon>Eukaryota</taxon>
        <taxon>Metazoa</taxon>
        <taxon>Chordata</taxon>
        <taxon>Craniata</taxon>
        <taxon>Vertebrata</taxon>
        <taxon>Euteleostomi</taxon>
        <taxon>Mammalia</taxon>
        <taxon>Eutheria</taxon>
        <taxon>Laurasiatheria</taxon>
        <taxon>Artiodactyla</taxon>
        <taxon>Whippomorpha</taxon>
        <taxon>Cetacea</taxon>
        <taxon>Odontoceti</taxon>
        <taxon>Delphinidae</taxon>
        <taxon>Sousa</taxon>
    </lineage>
</organism>
<dbReference type="EMBL" id="QWLN02007099">
    <property type="protein sequence ID" value="TEA35877.1"/>
    <property type="molecule type" value="Genomic_DNA"/>
</dbReference>
<accession>A0A484GJA9</accession>
<keyword evidence="1" id="KW-0472">Membrane</keyword>
<sequence length="57" mass="6071">LLCLEGIILSSFIIAALIILNTYFTQASLIPIILVVFVVCDTAVVLSLSVIVSNTYG</sequence>
<name>A0A484GJA9_SOUCH</name>
<proteinExistence type="predicted"/>